<evidence type="ECO:0000313" key="8">
    <source>
        <dbReference type="Proteomes" id="UP000298663"/>
    </source>
</evidence>
<evidence type="ECO:0000256" key="4">
    <source>
        <dbReference type="ARBA" id="ARBA00023136"/>
    </source>
</evidence>
<sequence length="258" mass="28451">MQQASKLSGRGKQEELDVIAGSILLVISLFAVLLGCTNLYLIKKMKMFHNAFGRFAASRTLGEVGCNVCNLAYTVPITFIQPFMTTDTPGVSLFVVERVCGFSSCIIQLAISLNRFVAVALPLKYKIIFTKRNCVMVISYSWLLGVIIAMGYVVTPCSMSAIQNTGMLTAMVMVCFCQGDKIHSKEVNNVIIFDIYYVAHVSNALTMILVTPEIRQKMGISKFCSWIVQRSAKVTSVTPKRTVMATTVFGKNVESHNV</sequence>
<reference evidence="7 8" key="2">
    <citation type="journal article" date="2019" name="G3 (Bethesda)">
        <title>Hybrid Assembly of the Genome of the Entomopathogenic Nematode Steinernema carpocapsae Identifies the X-Chromosome.</title>
        <authorList>
            <person name="Serra L."/>
            <person name="Macchietto M."/>
            <person name="Macias-Munoz A."/>
            <person name="McGill C.J."/>
            <person name="Rodriguez I.M."/>
            <person name="Rodriguez B."/>
            <person name="Murad R."/>
            <person name="Mortazavi A."/>
        </authorList>
    </citation>
    <scope>NUCLEOTIDE SEQUENCE [LARGE SCALE GENOMIC DNA]</scope>
    <source>
        <strain evidence="7 8">ALL</strain>
    </source>
</reference>
<reference evidence="7 8" key="1">
    <citation type="journal article" date="2015" name="Genome Biol.">
        <title>Comparative genomics of Steinernema reveals deeply conserved gene regulatory networks.</title>
        <authorList>
            <person name="Dillman A.R."/>
            <person name="Macchietto M."/>
            <person name="Porter C.F."/>
            <person name="Rogers A."/>
            <person name="Williams B."/>
            <person name="Antoshechkin I."/>
            <person name="Lee M.M."/>
            <person name="Goodwin Z."/>
            <person name="Lu X."/>
            <person name="Lewis E.E."/>
            <person name="Goodrich-Blair H."/>
            <person name="Stock S.P."/>
            <person name="Adams B.J."/>
            <person name="Sternberg P.W."/>
            <person name="Mortazavi A."/>
        </authorList>
    </citation>
    <scope>NUCLEOTIDE SEQUENCE [LARGE SCALE GENOMIC DNA]</scope>
    <source>
        <strain evidence="7 8">ALL</strain>
    </source>
</reference>
<proteinExistence type="predicted"/>
<feature type="transmembrane region" description="Helical" evidence="5">
    <location>
        <begin position="18"/>
        <end position="42"/>
    </location>
</feature>
<protein>
    <recommendedName>
        <fullName evidence="6">G-protein coupled receptors family 1 profile domain-containing protein</fullName>
    </recommendedName>
</protein>
<comment type="caution">
    <text evidence="7">The sequence shown here is derived from an EMBL/GenBank/DDBJ whole genome shotgun (WGS) entry which is preliminary data.</text>
</comment>
<dbReference type="PROSITE" id="PS50262">
    <property type="entry name" value="G_PROTEIN_RECEP_F1_2"/>
    <property type="match status" value="1"/>
</dbReference>
<evidence type="ECO:0000259" key="6">
    <source>
        <dbReference type="PROSITE" id="PS50262"/>
    </source>
</evidence>
<evidence type="ECO:0000256" key="2">
    <source>
        <dbReference type="ARBA" id="ARBA00022692"/>
    </source>
</evidence>
<evidence type="ECO:0000256" key="5">
    <source>
        <dbReference type="SAM" id="Phobius"/>
    </source>
</evidence>
<accession>A0A4U5MQA7</accession>
<keyword evidence="8" id="KW-1185">Reference proteome</keyword>
<dbReference type="PANTHER" id="PTHR23017">
    <property type="entry name" value="SERPENTINE RECEPTOR, CLASS X"/>
    <property type="match status" value="1"/>
</dbReference>
<gene>
    <name evidence="7" type="ORF">L596_019371</name>
</gene>
<dbReference type="GO" id="GO:0016020">
    <property type="term" value="C:membrane"/>
    <property type="evidence" value="ECO:0007669"/>
    <property type="project" value="UniProtKB-SubCell"/>
</dbReference>
<dbReference type="SUPFAM" id="SSF81321">
    <property type="entry name" value="Family A G protein-coupled receptor-like"/>
    <property type="match status" value="1"/>
</dbReference>
<dbReference type="InterPro" id="IPR000276">
    <property type="entry name" value="GPCR_Rhodpsn"/>
</dbReference>
<feature type="transmembrane region" description="Helical" evidence="5">
    <location>
        <begin position="134"/>
        <end position="154"/>
    </location>
</feature>
<dbReference type="Pfam" id="PF10328">
    <property type="entry name" value="7TM_GPCR_Srx"/>
    <property type="match status" value="1"/>
</dbReference>
<evidence type="ECO:0000256" key="1">
    <source>
        <dbReference type="ARBA" id="ARBA00004370"/>
    </source>
</evidence>
<comment type="subcellular location">
    <subcellularLocation>
        <location evidence="1">Membrane</location>
    </subcellularLocation>
</comment>
<dbReference type="Proteomes" id="UP000298663">
    <property type="component" value="Unassembled WGS sequence"/>
</dbReference>
<dbReference type="PANTHER" id="PTHR23017:SF3">
    <property type="entry name" value="G-PROTEIN COUPLED RECEPTORS FAMILY 1 PROFILE DOMAIN-CONTAINING PROTEIN"/>
    <property type="match status" value="1"/>
</dbReference>
<keyword evidence="4 5" id="KW-0472">Membrane</keyword>
<name>A0A4U5MQA7_STECR</name>
<keyword evidence="2 5" id="KW-0812">Transmembrane</keyword>
<dbReference type="EMBL" id="AZBU02000006">
    <property type="protein sequence ID" value="TKR71836.1"/>
    <property type="molecule type" value="Genomic_DNA"/>
</dbReference>
<dbReference type="PROSITE" id="PS00237">
    <property type="entry name" value="G_PROTEIN_RECEP_F1_1"/>
    <property type="match status" value="1"/>
</dbReference>
<dbReference type="AlphaFoldDB" id="A0A4U5MQA7"/>
<dbReference type="CDD" id="cd00637">
    <property type="entry name" value="7tm_classA_rhodopsin-like"/>
    <property type="match status" value="1"/>
</dbReference>
<evidence type="ECO:0000256" key="3">
    <source>
        <dbReference type="ARBA" id="ARBA00022989"/>
    </source>
</evidence>
<dbReference type="GO" id="GO:0004930">
    <property type="term" value="F:G protein-coupled receptor activity"/>
    <property type="evidence" value="ECO:0007669"/>
    <property type="project" value="InterPro"/>
</dbReference>
<dbReference type="Gene3D" id="1.20.1070.10">
    <property type="entry name" value="Rhodopsin 7-helix transmembrane proteins"/>
    <property type="match status" value="1"/>
</dbReference>
<dbReference type="InterPro" id="IPR019430">
    <property type="entry name" value="7TM_GPCR_serpentine_rcpt_Srx"/>
</dbReference>
<feature type="domain" description="G-protein coupled receptors family 1 profile" evidence="6">
    <location>
        <begin position="21"/>
        <end position="175"/>
    </location>
</feature>
<dbReference type="OrthoDB" id="6147321at2759"/>
<dbReference type="InterPro" id="IPR017452">
    <property type="entry name" value="GPCR_Rhodpsn_7TM"/>
</dbReference>
<organism evidence="7 8">
    <name type="scientific">Steinernema carpocapsae</name>
    <name type="common">Entomopathogenic nematode</name>
    <dbReference type="NCBI Taxonomy" id="34508"/>
    <lineage>
        <taxon>Eukaryota</taxon>
        <taxon>Metazoa</taxon>
        <taxon>Ecdysozoa</taxon>
        <taxon>Nematoda</taxon>
        <taxon>Chromadorea</taxon>
        <taxon>Rhabditida</taxon>
        <taxon>Tylenchina</taxon>
        <taxon>Panagrolaimomorpha</taxon>
        <taxon>Strongyloidoidea</taxon>
        <taxon>Steinernematidae</taxon>
        <taxon>Steinernema</taxon>
    </lineage>
</organism>
<evidence type="ECO:0000313" key="7">
    <source>
        <dbReference type="EMBL" id="TKR71836.1"/>
    </source>
</evidence>
<keyword evidence="3 5" id="KW-1133">Transmembrane helix</keyword>